<keyword evidence="4" id="KW-1185">Reference proteome</keyword>
<dbReference type="InterPro" id="IPR011010">
    <property type="entry name" value="DNA_brk_join_enz"/>
</dbReference>
<dbReference type="SUPFAM" id="SSF56349">
    <property type="entry name" value="DNA breaking-rejoining enzymes"/>
    <property type="match status" value="1"/>
</dbReference>
<dbReference type="InterPro" id="IPR013762">
    <property type="entry name" value="Integrase-like_cat_sf"/>
</dbReference>
<dbReference type="OrthoDB" id="4326943at2"/>
<dbReference type="Proteomes" id="UP000247980">
    <property type="component" value="Unassembled WGS sequence"/>
</dbReference>
<feature type="region of interest" description="Disordered" evidence="2">
    <location>
        <begin position="78"/>
        <end position="137"/>
    </location>
</feature>
<sequence>MDANNVGKIWRVASDAIGYDWVTLKTFRKTNATMIAKTMGAEAATYQAGHSKVSMTHAYYIEERRGASDTRSVVDAFKPQRKSGPKHEQVQTVEGQAHQGDVPAPDLTAPVSPPEADKSPLSEDHEPYEDPPKNSGT</sequence>
<evidence type="ECO:0000256" key="1">
    <source>
        <dbReference type="ARBA" id="ARBA00023172"/>
    </source>
</evidence>
<dbReference type="RefSeq" id="WP_110484377.1">
    <property type="nucleotide sequence ID" value="NZ_QJVC01000003.1"/>
</dbReference>
<organism evidence="3 4">
    <name type="scientific">Arthrobacter psychrolactophilus</name>
    <dbReference type="NCBI Taxonomy" id="92442"/>
    <lineage>
        <taxon>Bacteria</taxon>
        <taxon>Bacillati</taxon>
        <taxon>Actinomycetota</taxon>
        <taxon>Actinomycetes</taxon>
        <taxon>Micrococcales</taxon>
        <taxon>Micrococcaceae</taxon>
        <taxon>Arthrobacter</taxon>
    </lineage>
</organism>
<keyword evidence="1" id="KW-0233">DNA recombination</keyword>
<evidence type="ECO:0000313" key="3">
    <source>
        <dbReference type="EMBL" id="PYI39473.1"/>
    </source>
</evidence>
<reference evidence="3 4" key="1">
    <citation type="submission" date="2018-05" db="EMBL/GenBank/DDBJ databases">
        <title>Genetic diversity of glacier-inhabiting Cryobacterium bacteria in China and description of Cryobacterium mengkeensis sp. nov. and Arthrobacter glacialis sp. nov.</title>
        <authorList>
            <person name="Liu Q."/>
            <person name="Xin Y.-H."/>
        </authorList>
    </citation>
    <scope>NUCLEOTIDE SEQUENCE [LARGE SCALE GENOMIC DNA]</scope>
    <source>
        <strain evidence="3 4">B7</strain>
    </source>
</reference>
<name>A0A2V5IYI4_9MICC</name>
<protein>
    <recommendedName>
        <fullName evidence="5">Tyr recombinase domain-containing protein</fullName>
    </recommendedName>
</protein>
<dbReference type="GO" id="GO:0003677">
    <property type="term" value="F:DNA binding"/>
    <property type="evidence" value="ECO:0007669"/>
    <property type="project" value="InterPro"/>
</dbReference>
<evidence type="ECO:0000313" key="4">
    <source>
        <dbReference type="Proteomes" id="UP000247980"/>
    </source>
</evidence>
<dbReference type="GO" id="GO:0006310">
    <property type="term" value="P:DNA recombination"/>
    <property type="evidence" value="ECO:0007669"/>
    <property type="project" value="UniProtKB-KW"/>
</dbReference>
<feature type="compositionally biased region" description="Basic and acidic residues" evidence="2">
    <location>
        <begin position="115"/>
        <end position="137"/>
    </location>
</feature>
<dbReference type="Gene3D" id="1.10.443.10">
    <property type="entry name" value="Intergrase catalytic core"/>
    <property type="match status" value="1"/>
</dbReference>
<dbReference type="EMBL" id="QJVC01000003">
    <property type="protein sequence ID" value="PYI39473.1"/>
    <property type="molecule type" value="Genomic_DNA"/>
</dbReference>
<evidence type="ECO:0000256" key="2">
    <source>
        <dbReference type="SAM" id="MobiDB-lite"/>
    </source>
</evidence>
<dbReference type="AlphaFoldDB" id="A0A2V5IYI4"/>
<proteinExistence type="predicted"/>
<gene>
    <name evidence="3" type="ORF">CVS30_05875</name>
</gene>
<evidence type="ECO:0008006" key="5">
    <source>
        <dbReference type="Google" id="ProtNLM"/>
    </source>
</evidence>
<comment type="caution">
    <text evidence="3">The sequence shown here is derived from an EMBL/GenBank/DDBJ whole genome shotgun (WGS) entry which is preliminary data.</text>
</comment>
<accession>A0A2V5IYI4</accession>
<dbReference type="GO" id="GO:0015074">
    <property type="term" value="P:DNA integration"/>
    <property type="evidence" value="ECO:0007669"/>
    <property type="project" value="InterPro"/>
</dbReference>